<dbReference type="GO" id="GO:0003995">
    <property type="term" value="F:acyl-CoA dehydrogenase activity"/>
    <property type="evidence" value="ECO:0007669"/>
    <property type="project" value="InterPro"/>
</dbReference>
<dbReference type="EC" id="1.2.1.50" evidence="4"/>
<evidence type="ECO:0000256" key="5">
    <source>
        <dbReference type="ARBA" id="ARBA00022857"/>
    </source>
</evidence>
<keyword evidence="7" id="KW-0455">Luminescence</keyword>
<gene>
    <name evidence="9" type="ORF">HR45_15515</name>
</gene>
<comment type="caution">
    <text evidence="9">The sequence shown here is derived from an EMBL/GenBank/DDBJ whole genome shotgun (WGS) entry which is preliminary data.</text>
</comment>
<protein>
    <recommendedName>
        <fullName evidence="4">long-chain-fatty-acyl-CoA reductase</fullName>
        <ecNumber evidence="4">1.2.1.50</ecNumber>
    </recommendedName>
</protein>
<keyword evidence="6" id="KW-0560">Oxidoreductase</keyword>
<evidence type="ECO:0000256" key="3">
    <source>
        <dbReference type="ARBA" id="ARBA00010915"/>
    </source>
</evidence>
<dbReference type="Proteomes" id="UP000029264">
    <property type="component" value="Unassembled WGS sequence"/>
</dbReference>
<dbReference type="Gene3D" id="3.40.605.10">
    <property type="entry name" value="Aldehyde Dehydrogenase, Chain A, domain 1"/>
    <property type="match status" value="1"/>
</dbReference>
<comment type="pathway">
    <text evidence="2">Lipid metabolism; fatty acid reduction for biolumincescence.</text>
</comment>
<dbReference type="eggNOG" id="COG1012">
    <property type="taxonomic scope" value="Bacteria"/>
</dbReference>
<accession>A0A094JBB1</accession>
<keyword evidence="5" id="KW-0521">NADP</keyword>
<comment type="function">
    <text evidence="1">LuxC is the fatty acid reductase enzyme responsible for synthesis of the aldehyde substrate for the luminescent reaction catalyzed by luciferase.</text>
</comment>
<dbReference type="InterPro" id="IPR016163">
    <property type="entry name" value="Ald_DH_C"/>
</dbReference>
<dbReference type="STRING" id="1515746.HR45_15515"/>
<evidence type="ECO:0000256" key="4">
    <source>
        <dbReference type="ARBA" id="ARBA00013020"/>
    </source>
</evidence>
<name>A0A094JBB1_9GAMM</name>
<evidence type="ECO:0000256" key="8">
    <source>
        <dbReference type="ARBA" id="ARBA00049412"/>
    </source>
</evidence>
<dbReference type="SUPFAM" id="SSF53720">
    <property type="entry name" value="ALDH-like"/>
    <property type="match status" value="1"/>
</dbReference>
<dbReference type="AlphaFoldDB" id="A0A094JBB1"/>
<evidence type="ECO:0000313" key="10">
    <source>
        <dbReference type="Proteomes" id="UP000029264"/>
    </source>
</evidence>
<dbReference type="Pfam" id="PF05893">
    <property type="entry name" value="LuxC"/>
    <property type="match status" value="1"/>
</dbReference>
<dbReference type="RefSeq" id="WP_037444586.1">
    <property type="nucleotide sequence ID" value="NZ_JPEO01000016.1"/>
</dbReference>
<comment type="catalytic activity">
    <reaction evidence="8">
        <text>a long-chain fatty aldehyde + NADP(+) + CoA = a long-chain fatty acyl-CoA + NADPH + H(+)</text>
        <dbReference type="Rhea" id="RHEA:15437"/>
        <dbReference type="ChEBI" id="CHEBI:15378"/>
        <dbReference type="ChEBI" id="CHEBI:17176"/>
        <dbReference type="ChEBI" id="CHEBI:57287"/>
        <dbReference type="ChEBI" id="CHEBI:57783"/>
        <dbReference type="ChEBI" id="CHEBI:58349"/>
        <dbReference type="ChEBI" id="CHEBI:83139"/>
        <dbReference type="EC" id="1.2.1.50"/>
    </reaction>
</comment>
<evidence type="ECO:0000256" key="7">
    <source>
        <dbReference type="ARBA" id="ARBA00023223"/>
    </source>
</evidence>
<evidence type="ECO:0000256" key="2">
    <source>
        <dbReference type="ARBA" id="ARBA00004908"/>
    </source>
</evidence>
<evidence type="ECO:0000313" key="9">
    <source>
        <dbReference type="EMBL" id="KFZ36542.1"/>
    </source>
</evidence>
<evidence type="ECO:0000256" key="1">
    <source>
        <dbReference type="ARBA" id="ARBA00003277"/>
    </source>
</evidence>
<dbReference type="GO" id="GO:0050062">
    <property type="term" value="F:long-chain-fatty-acyl-CoA reductase activity"/>
    <property type="evidence" value="ECO:0007669"/>
    <property type="project" value="UniProtKB-EC"/>
</dbReference>
<dbReference type="InterPro" id="IPR016161">
    <property type="entry name" value="Ald_DH/histidinol_DH"/>
</dbReference>
<organism evidence="9 10">
    <name type="scientific">Shewanella mangrovi</name>
    <dbReference type="NCBI Taxonomy" id="1515746"/>
    <lineage>
        <taxon>Bacteria</taxon>
        <taxon>Pseudomonadati</taxon>
        <taxon>Pseudomonadota</taxon>
        <taxon>Gammaproteobacteria</taxon>
        <taxon>Alteromonadales</taxon>
        <taxon>Shewanellaceae</taxon>
        <taxon>Shewanella</taxon>
    </lineage>
</organism>
<keyword evidence="10" id="KW-1185">Reference proteome</keyword>
<reference evidence="9 10" key="1">
    <citation type="submission" date="2014-06" db="EMBL/GenBank/DDBJ databases">
        <title>Shewanella sp. YQH10.</title>
        <authorList>
            <person name="Liu Y."/>
            <person name="Zeng R."/>
        </authorList>
    </citation>
    <scope>NUCLEOTIDE SEQUENCE [LARGE SCALE GENOMIC DNA]</scope>
    <source>
        <strain evidence="9 10">YQH10</strain>
    </source>
</reference>
<dbReference type="InterPro" id="IPR016162">
    <property type="entry name" value="Ald_DH_N"/>
</dbReference>
<comment type="similarity">
    <text evidence="3">Belongs to the LuxC family.</text>
</comment>
<dbReference type="InterPro" id="IPR008670">
    <property type="entry name" value="CoA_reduct_LuxC"/>
</dbReference>
<dbReference type="OrthoDB" id="580775at2"/>
<proteinExistence type="inferred from homology"/>
<dbReference type="UniPathway" id="UPA00569"/>
<dbReference type="Gene3D" id="3.40.309.10">
    <property type="entry name" value="Aldehyde Dehydrogenase, Chain A, domain 2"/>
    <property type="match status" value="1"/>
</dbReference>
<dbReference type="GO" id="GO:0008218">
    <property type="term" value="P:bioluminescence"/>
    <property type="evidence" value="ECO:0007669"/>
    <property type="project" value="UniProtKB-KW"/>
</dbReference>
<sequence length="396" mass="43855">MSLQVLTPMLVQPTLTKAFAEPSLAFCYALSEAIFADPRSRQFADLAALAFWLRKANIQRLIAPYQQDNLLYKPLGLVFHNTPANVDSLFVYSGILSLLMGNRNIIRLSSRAGGSAMVLVEILTSLADSYPEQVSRLQLVQCEHHAAELSAISAMADARVLWGSDVAIKALRAFDCPAHCRDLVFNHKLSLVVLDASALIAADEQDFVALLDNFCRDNLTFAQQACSSAKVVVWVGNQAQVLRAQQRFWPAFASKALIVREPLTDAEHFDALARAQQLLIQDPSAKSLTICEPMVRVAVEQLTAEQVKLNSGNGLFLELITPELAQLTPMLRHCHQTVSWWGLDPQLVDDWFQGVLIGIDRLVPVGEALMFDHLWDGHDLVLSLSRVTRNKLAKCS</sequence>
<evidence type="ECO:0000256" key="6">
    <source>
        <dbReference type="ARBA" id="ARBA00023002"/>
    </source>
</evidence>
<dbReference type="EMBL" id="JPEO01000016">
    <property type="protein sequence ID" value="KFZ36542.1"/>
    <property type="molecule type" value="Genomic_DNA"/>
</dbReference>